<dbReference type="OrthoDB" id="9769895at2"/>
<evidence type="ECO:0000256" key="1">
    <source>
        <dbReference type="ARBA" id="ARBA00004651"/>
    </source>
</evidence>
<organism evidence="12 13">
    <name type="scientific">Thermosporothrix hazakensis</name>
    <dbReference type="NCBI Taxonomy" id="644383"/>
    <lineage>
        <taxon>Bacteria</taxon>
        <taxon>Bacillati</taxon>
        <taxon>Chloroflexota</taxon>
        <taxon>Ktedonobacteria</taxon>
        <taxon>Ktedonobacterales</taxon>
        <taxon>Thermosporotrichaceae</taxon>
        <taxon>Thermosporothrix</taxon>
    </lineage>
</organism>
<comment type="caution">
    <text evidence="12">The sequence shown here is derived from an EMBL/GenBank/DDBJ whole genome shotgun (WGS) entry which is preliminary data.</text>
</comment>
<dbReference type="Proteomes" id="UP000248806">
    <property type="component" value="Unassembled WGS sequence"/>
</dbReference>
<dbReference type="InterPro" id="IPR036640">
    <property type="entry name" value="ABC1_TM_sf"/>
</dbReference>
<evidence type="ECO:0000256" key="5">
    <source>
        <dbReference type="ARBA" id="ARBA00022741"/>
    </source>
</evidence>
<evidence type="ECO:0000259" key="11">
    <source>
        <dbReference type="PROSITE" id="PS50929"/>
    </source>
</evidence>
<evidence type="ECO:0000256" key="6">
    <source>
        <dbReference type="ARBA" id="ARBA00022840"/>
    </source>
</evidence>
<dbReference type="PROSITE" id="PS00211">
    <property type="entry name" value="ABC_TRANSPORTER_1"/>
    <property type="match status" value="1"/>
</dbReference>
<dbReference type="GO" id="GO:0005524">
    <property type="term" value="F:ATP binding"/>
    <property type="evidence" value="ECO:0007669"/>
    <property type="project" value="UniProtKB-KW"/>
</dbReference>
<evidence type="ECO:0000256" key="7">
    <source>
        <dbReference type="ARBA" id="ARBA00022989"/>
    </source>
</evidence>
<feature type="transmembrane region" description="Helical" evidence="9">
    <location>
        <begin position="137"/>
        <end position="156"/>
    </location>
</feature>
<evidence type="ECO:0000256" key="9">
    <source>
        <dbReference type="SAM" id="Phobius"/>
    </source>
</evidence>
<dbReference type="GO" id="GO:0005886">
    <property type="term" value="C:plasma membrane"/>
    <property type="evidence" value="ECO:0007669"/>
    <property type="project" value="UniProtKB-SubCell"/>
</dbReference>
<comment type="subcellular location">
    <subcellularLocation>
        <location evidence="1">Cell membrane</location>
        <topology evidence="1">Multi-pass membrane protein</topology>
    </subcellularLocation>
</comment>
<evidence type="ECO:0000256" key="2">
    <source>
        <dbReference type="ARBA" id="ARBA00022448"/>
    </source>
</evidence>
<dbReference type="SUPFAM" id="SSF90123">
    <property type="entry name" value="ABC transporter transmembrane region"/>
    <property type="match status" value="1"/>
</dbReference>
<evidence type="ECO:0000313" key="13">
    <source>
        <dbReference type="Proteomes" id="UP000248806"/>
    </source>
</evidence>
<evidence type="ECO:0000259" key="10">
    <source>
        <dbReference type="PROSITE" id="PS50893"/>
    </source>
</evidence>
<gene>
    <name evidence="12" type="ORF">EI42_01058</name>
</gene>
<dbReference type="PANTHER" id="PTHR43394:SF1">
    <property type="entry name" value="ATP-BINDING CASSETTE SUB-FAMILY B MEMBER 10, MITOCHONDRIAL"/>
    <property type="match status" value="1"/>
</dbReference>
<accession>A0A326UAJ8</accession>
<dbReference type="InterPro" id="IPR003439">
    <property type="entry name" value="ABC_transporter-like_ATP-bd"/>
</dbReference>
<dbReference type="RefSeq" id="WP_111319601.1">
    <property type="nucleotide sequence ID" value="NZ_BIFX01000001.1"/>
</dbReference>
<keyword evidence="4 9" id="KW-0812">Transmembrane</keyword>
<dbReference type="PROSITE" id="PS50929">
    <property type="entry name" value="ABC_TM1F"/>
    <property type="match status" value="1"/>
</dbReference>
<dbReference type="Gene3D" id="3.40.50.300">
    <property type="entry name" value="P-loop containing nucleotide triphosphate hydrolases"/>
    <property type="match status" value="1"/>
</dbReference>
<evidence type="ECO:0000256" key="3">
    <source>
        <dbReference type="ARBA" id="ARBA00022475"/>
    </source>
</evidence>
<dbReference type="InterPro" id="IPR017871">
    <property type="entry name" value="ABC_transporter-like_CS"/>
</dbReference>
<dbReference type="CDD" id="cd07346">
    <property type="entry name" value="ABC_6TM_exporters"/>
    <property type="match status" value="1"/>
</dbReference>
<dbReference type="Gene3D" id="1.20.1560.10">
    <property type="entry name" value="ABC transporter type 1, transmembrane domain"/>
    <property type="match status" value="1"/>
</dbReference>
<feature type="transmembrane region" description="Helical" evidence="9">
    <location>
        <begin position="254"/>
        <end position="274"/>
    </location>
</feature>
<keyword evidence="2" id="KW-0813">Transport</keyword>
<name>A0A326UAJ8_THEHA</name>
<evidence type="ECO:0000256" key="8">
    <source>
        <dbReference type="ARBA" id="ARBA00023136"/>
    </source>
</evidence>
<keyword evidence="7 9" id="KW-1133">Transmembrane helix</keyword>
<dbReference type="EMBL" id="QKUF01000002">
    <property type="protein sequence ID" value="PZW34221.1"/>
    <property type="molecule type" value="Genomic_DNA"/>
</dbReference>
<feature type="transmembrane region" description="Helical" evidence="9">
    <location>
        <begin position="162"/>
        <end position="181"/>
    </location>
</feature>
<dbReference type="InterPro" id="IPR003593">
    <property type="entry name" value="AAA+_ATPase"/>
</dbReference>
<keyword evidence="3" id="KW-1003">Cell membrane</keyword>
<dbReference type="GO" id="GO:0015421">
    <property type="term" value="F:ABC-type oligopeptide transporter activity"/>
    <property type="evidence" value="ECO:0007669"/>
    <property type="project" value="TreeGrafter"/>
</dbReference>
<keyword evidence="13" id="KW-1185">Reference proteome</keyword>
<keyword evidence="6 12" id="KW-0067">ATP-binding</keyword>
<evidence type="ECO:0000256" key="4">
    <source>
        <dbReference type="ARBA" id="ARBA00022692"/>
    </source>
</evidence>
<dbReference type="PANTHER" id="PTHR43394">
    <property type="entry name" value="ATP-DEPENDENT PERMEASE MDL1, MITOCHONDRIAL"/>
    <property type="match status" value="1"/>
</dbReference>
<dbReference type="SMART" id="SM00382">
    <property type="entry name" value="AAA"/>
    <property type="match status" value="1"/>
</dbReference>
<feature type="transmembrane region" description="Helical" evidence="9">
    <location>
        <begin position="54"/>
        <end position="72"/>
    </location>
</feature>
<dbReference type="Pfam" id="PF00005">
    <property type="entry name" value="ABC_tran"/>
    <property type="match status" value="1"/>
</dbReference>
<dbReference type="Pfam" id="PF00664">
    <property type="entry name" value="ABC_membrane"/>
    <property type="match status" value="1"/>
</dbReference>
<dbReference type="FunFam" id="3.40.50.300:FF:000299">
    <property type="entry name" value="ABC transporter ATP-binding protein/permease"/>
    <property type="match status" value="1"/>
</dbReference>
<keyword evidence="5" id="KW-0547">Nucleotide-binding</keyword>
<dbReference type="SUPFAM" id="SSF52540">
    <property type="entry name" value="P-loop containing nucleoside triphosphate hydrolases"/>
    <property type="match status" value="1"/>
</dbReference>
<evidence type="ECO:0000313" key="12">
    <source>
        <dbReference type="EMBL" id="PZW34221.1"/>
    </source>
</evidence>
<feature type="domain" description="ABC transporter" evidence="10">
    <location>
        <begin position="338"/>
        <end position="572"/>
    </location>
</feature>
<feature type="domain" description="ABC transmembrane type-1" evidence="11">
    <location>
        <begin position="23"/>
        <end position="306"/>
    </location>
</feature>
<proteinExistence type="predicted"/>
<dbReference type="GO" id="GO:0016887">
    <property type="term" value="F:ATP hydrolysis activity"/>
    <property type="evidence" value="ECO:0007669"/>
    <property type="project" value="InterPro"/>
</dbReference>
<feature type="transmembrane region" description="Helical" evidence="9">
    <location>
        <begin position="21"/>
        <end position="42"/>
    </location>
</feature>
<protein>
    <submittedName>
        <fullName evidence="12">ATP-binding cassette subfamily B protein/ATP-binding cassette subfamily C protein</fullName>
    </submittedName>
</protein>
<dbReference type="PROSITE" id="PS50893">
    <property type="entry name" value="ABC_TRANSPORTER_2"/>
    <property type="match status" value="1"/>
</dbReference>
<dbReference type="InterPro" id="IPR039421">
    <property type="entry name" value="Type_1_exporter"/>
</dbReference>
<sequence>MFSTVKLYIPFLKYLRKRIPLLILLFILILGSTVLLIITPLILEAFLKNIRMQFATGLLLPLALLFLLLAVARPILSLWEAYLGDNISLLATNELRVDLTLHCLALDLRFHTQHTPGELVERVDGQVATLNNLFSRLVLSLISNGVLLIGIIGMIAFTIHALVGLVLALFTIFSIVIVYMLHSKALPLWKEARKQRAEMISFTEERLSGLEDLTSSGAQSYVLRELASQSRAILRTFLRGFQAIMRTRNLLRMFFDLGTVVALLLGVLLFWGHAIPLERVYTLFYYTTLLQVPVEQIVEQWRSLQQGSGSIANIHELLAEKSTIHGGDRPLASEALEVAFERVSFQYIEDTYALQDLSFVLPAGKTLGLLGQTGSGKSTVARLLTRLYQPQSGTILLNGHPIQDYALADLRRAIGIITQEVHIFNATVRDNLTLFDDSISDDVIVQALEQLKLTDWLKRLPEGLDTVLSSREQALSAGEAQLLSLARLFLRNPQVIILDEASSRIDPATEQLLDQALKQLLQGRTAIIIAHRLQTVMQTDLILVLENGRCREFGEREALLQQPDSAFATMYRLAAGEVRQ</sequence>
<dbReference type="InterPro" id="IPR027417">
    <property type="entry name" value="P-loop_NTPase"/>
</dbReference>
<keyword evidence="8 9" id="KW-0472">Membrane</keyword>
<dbReference type="AlphaFoldDB" id="A0A326UAJ8"/>
<dbReference type="InterPro" id="IPR011527">
    <property type="entry name" value="ABC1_TM_dom"/>
</dbReference>
<reference evidence="12 13" key="1">
    <citation type="submission" date="2018-06" db="EMBL/GenBank/DDBJ databases">
        <title>Genomic Encyclopedia of Archaeal and Bacterial Type Strains, Phase II (KMG-II): from individual species to whole genera.</title>
        <authorList>
            <person name="Goeker M."/>
        </authorList>
    </citation>
    <scope>NUCLEOTIDE SEQUENCE [LARGE SCALE GENOMIC DNA]</scope>
    <source>
        <strain evidence="12 13">ATCC BAA-1881</strain>
    </source>
</reference>